<dbReference type="EMBL" id="OX395134">
    <property type="protein sequence ID" value="CAI5784931.1"/>
    <property type="molecule type" value="Genomic_DNA"/>
</dbReference>
<name>A0AA35PDI1_9SAUR</name>
<organism evidence="1 2">
    <name type="scientific">Podarcis lilfordi</name>
    <name type="common">Lilford's wall lizard</name>
    <dbReference type="NCBI Taxonomy" id="74358"/>
    <lineage>
        <taxon>Eukaryota</taxon>
        <taxon>Metazoa</taxon>
        <taxon>Chordata</taxon>
        <taxon>Craniata</taxon>
        <taxon>Vertebrata</taxon>
        <taxon>Euteleostomi</taxon>
        <taxon>Lepidosauria</taxon>
        <taxon>Squamata</taxon>
        <taxon>Bifurcata</taxon>
        <taxon>Unidentata</taxon>
        <taxon>Episquamata</taxon>
        <taxon>Laterata</taxon>
        <taxon>Lacertibaenia</taxon>
        <taxon>Lacertidae</taxon>
        <taxon>Podarcis</taxon>
    </lineage>
</organism>
<evidence type="ECO:0000313" key="2">
    <source>
        <dbReference type="Proteomes" id="UP001178461"/>
    </source>
</evidence>
<sequence length="86" mass="9615">MASLSLLSPLRRTLRSFLELPDGRAGSFWRCREPDSLDTLQRLNLGATAPCSTLSLSEIARDLPPGKIPVCGRIALHRKFRNIRDI</sequence>
<evidence type="ECO:0000313" key="1">
    <source>
        <dbReference type="EMBL" id="CAI5784931.1"/>
    </source>
</evidence>
<protein>
    <submittedName>
        <fullName evidence="1">Uncharacterized protein</fullName>
    </submittedName>
</protein>
<proteinExistence type="predicted"/>
<dbReference type="Proteomes" id="UP001178461">
    <property type="component" value="Chromosome 9"/>
</dbReference>
<keyword evidence="2" id="KW-1185">Reference proteome</keyword>
<gene>
    <name evidence="1" type="ORF">PODLI_1B002872</name>
</gene>
<reference evidence="1" key="1">
    <citation type="submission" date="2022-12" db="EMBL/GenBank/DDBJ databases">
        <authorList>
            <person name="Alioto T."/>
            <person name="Alioto T."/>
            <person name="Gomez Garrido J."/>
        </authorList>
    </citation>
    <scope>NUCLEOTIDE SEQUENCE</scope>
</reference>
<accession>A0AA35PDI1</accession>
<dbReference type="AlphaFoldDB" id="A0AA35PDI1"/>